<evidence type="ECO:0008006" key="11">
    <source>
        <dbReference type="Google" id="ProtNLM"/>
    </source>
</evidence>
<comment type="subcellular location">
    <subcellularLocation>
        <location evidence="1">Cell membrane</location>
        <topology evidence="1">Multi-pass membrane protein</topology>
    </subcellularLocation>
</comment>
<dbReference type="Gene3D" id="1.10.3470.10">
    <property type="entry name" value="ABC transporter involved in vitamin B12 uptake, BtuC"/>
    <property type="match status" value="1"/>
</dbReference>
<evidence type="ECO:0000256" key="2">
    <source>
        <dbReference type="ARBA" id="ARBA00007935"/>
    </source>
</evidence>
<comment type="caution">
    <text evidence="9">The sequence shown here is derived from an EMBL/GenBank/DDBJ whole genome shotgun (WGS) entry which is preliminary data.</text>
</comment>
<evidence type="ECO:0000256" key="3">
    <source>
        <dbReference type="ARBA" id="ARBA00022448"/>
    </source>
</evidence>
<feature type="transmembrane region" description="Helical" evidence="8">
    <location>
        <begin position="27"/>
        <end position="45"/>
    </location>
</feature>
<dbReference type="GO" id="GO:0022857">
    <property type="term" value="F:transmembrane transporter activity"/>
    <property type="evidence" value="ECO:0007669"/>
    <property type="project" value="InterPro"/>
</dbReference>
<dbReference type="InterPro" id="IPR000522">
    <property type="entry name" value="ABC_transptr_permease_BtuC"/>
</dbReference>
<keyword evidence="7 8" id="KW-0472">Membrane</keyword>
<organism evidence="9 10">
    <name type="scientific">Clavibacter michiganensis subsp. insidiosus</name>
    <dbReference type="NCBI Taxonomy" id="33014"/>
    <lineage>
        <taxon>Bacteria</taxon>
        <taxon>Bacillati</taxon>
        <taxon>Actinomycetota</taxon>
        <taxon>Actinomycetes</taxon>
        <taxon>Micrococcales</taxon>
        <taxon>Microbacteriaceae</taxon>
        <taxon>Clavibacter</taxon>
    </lineage>
</organism>
<gene>
    <name evidence="9" type="ORF">DZF93_02365</name>
</gene>
<evidence type="ECO:0000256" key="5">
    <source>
        <dbReference type="ARBA" id="ARBA00022692"/>
    </source>
</evidence>
<evidence type="ECO:0000256" key="6">
    <source>
        <dbReference type="ARBA" id="ARBA00022989"/>
    </source>
</evidence>
<proteinExistence type="inferred from homology"/>
<dbReference type="GO" id="GO:0033214">
    <property type="term" value="P:siderophore-iron import into cell"/>
    <property type="evidence" value="ECO:0007669"/>
    <property type="project" value="TreeGrafter"/>
</dbReference>
<dbReference type="InterPro" id="IPR037294">
    <property type="entry name" value="ABC_BtuC-like"/>
</dbReference>
<accession>A0A399SNX4</accession>
<comment type="similarity">
    <text evidence="2">Belongs to the binding-protein-dependent transport system permease family. FecCD subfamily.</text>
</comment>
<sequence length="53" mass="5488">AAILLGAALVTLADLLGRTVIAPGQLGAGLVTALVGTPYFVWLLWRGRTARGR</sequence>
<evidence type="ECO:0000256" key="7">
    <source>
        <dbReference type="ARBA" id="ARBA00023136"/>
    </source>
</evidence>
<dbReference type="PANTHER" id="PTHR30472">
    <property type="entry name" value="FERRIC ENTEROBACTIN TRANSPORT SYSTEM PERMEASE PROTEIN"/>
    <property type="match status" value="1"/>
</dbReference>
<dbReference type="EMBL" id="QWEA01000040">
    <property type="protein sequence ID" value="RIJ44569.1"/>
    <property type="molecule type" value="Genomic_DNA"/>
</dbReference>
<evidence type="ECO:0000256" key="8">
    <source>
        <dbReference type="SAM" id="Phobius"/>
    </source>
</evidence>
<dbReference type="SUPFAM" id="SSF81345">
    <property type="entry name" value="ABC transporter involved in vitamin B12 uptake, BtuC"/>
    <property type="match status" value="1"/>
</dbReference>
<keyword evidence="3" id="KW-0813">Transport</keyword>
<feature type="non-terminal residue" evidence="9">
    <location>
        <position position="1"/>
    </location>
</feature>
<dbReference type="GO" id="GO:0005886">
    <property type="term" value="C:plasma membrane"/>
    <property type="evidence" value="ECO:0007669"/>
    <property type="project" value="UniProtKB-SubCell"/>
</dbReference>
<evidence type="ECO:0000256" key="1">
    <source>
        <dbReference type="ARBA" id="ARBA00004651"/>
    </source>
</evidence>
<keyword evidence="5 8" id="KW-0812">Transmembrane</keyword>
<keyword evidence="6 8" id="KW-1133">Transmembrane helix</keyword>
<dbReference type="PANTHER" id="PTHR30472:SF37">
    <property type="entry name" value="FE(3+) DICITRATE TRANSPORT SYSTEM PERMEASE PROTEIN FECD-RELATED"/>
    <property type="match status" value="1"/>
</dbReference>
<evidence type="ECO:0000256" key="4">
    <source>
        <dbReference type="ARBA" id="ARBA00022475"/>
    </source>
</evidence>
<protein>
    <recommendedName>
        <fullName evidence="11">Iron ABC transporter permease</fullName>
    </recommendedName>
</protein>
<dbReference type="Proteomes" id="UP000266634">
    <property type="component" value="Unassembled WGS sequence"/>
</dbReference>
<reference evidence="9 10" key="1">
    <citation type="submission" date="2018-08" db="EMBL/GenBank/DDBJ databases">
        <title>Genome Sequence of Clavibacter michiganensis Subspecies type strains, and the Atypical Peach-Colored Strains Isolated from Tomato.</title>
        <authorList>
            <person name="Osdaghi E."/>
            <person name="Portier P."/>
            <person name="Briand M."/>
            <person name="Jacques M.-A."/>
        </authorList>
    </citation>
    <scope>NUCLEOTIDE SEQUENCE [LARGE SCALE GENOMIC DNA]</scope>
    <source>
        <strain evidence="9 10">CFBP 6488</strain>
    </source>
</reference>
<dbReference type="Pfam" id="PF01032">
    <property type="entry name" value="FecCD"/>
    <property type="match status" value="1"/>
</dbReference>
<keyword evidence="4" id="KW-1003">Cell membrane</keyword>
<evidence type="ECO:0000313" key="9">
    <source>
        <dbReference type="EMBL" id="RIJ44569.1"/>
    </source>
</evidence>
<evidence type="ECO:0000313" key="10">
    <source>
        <dbReference type="Proteomes" id="UP000266634"/>
    </source>
</evidence>
<name>A0A399SNX4_9MICO</name>
<dbReference type="AlphaFoldDB" id="A0A399SNX4"/>